<comment type="caution">
    <text evidence="1">The sequence shown here is derived from an EMBL/GenBank/DDBJ whole genome shotgun (WGS) entry which is preliminary data.</text>
</comment>
<keyword evidence="2" id="KW-1185">Reference proteome</keyword>
<evidence type="ECO:0000313" key="2">
    <source>
        <dbReference type="Proteomes" id="UP000546257"/>
    </source>
</evidence>
<evidence type="ECO:0000313" key="1">
    <source>
        <dbReference type="EMBL" id="MBB6647984.1"/>
    </source>
</evidence>
<dbReference type="EMBL" id="JACKXD010000010">
    <property type="protein sequence ID" value="MBB6647984.1"/>
    <property type="molecule type" value="Genomic_DNA"/>
</dbReference>
<proteinExistence type="predicted"/>
<dbReference type="RefSeq" id="WP_185194358.1">
    <property type="nucleotide sequence ID" value="NZ_JACKXD010000010.1"/>
</dbReference>
<accession>A0A7J9SLZ4</accession>
<dbReference type="AlphaFoldDB" id="A0A7J9SLZ4"/>
<sequence>MTDEDDVYHPAIDTIAIGEAEYGVKMVFRDIGSDEIVEIGMDEDNVRRLYHEVDRGKQIIRDDGEK</sequence>
<organism evidence="1 2">
    <name type="scientific">Halobellus ruber</name>
    <dbReference type="NCBI Taxonomy" id="2761102"/>
    <lineage>
        <taxon>Archaea</taxon>
        <taxon>Methanobacteriati</taxon>
        <taxon>Methanobacteriota</taxon>
        <taxon>Stenosarchaea group</taxon>
        <taxon>Halobacteria</taxon>
        <taxon>Halobacteriales</taxon>
        <taxon>Haloferacaceae</taxon>
        <taxon>Halobellus</taxon>
    </lineage>
</organism>
<name>A0A7J9SLZ4_9EURY</name>
<protein>
    <submittedName>
        <fullName evidence="1">Uncharacterized protein</fullName>
    </submittedName>
</protein>
<reference evidence="1 2" key="1">
    <citation type="submission" date="2020-08" db="EMBL/GenBank/DDBJ databases">
        <authorList>
            <person name="Seo M.-J."/>
        </authorList>
    </citation>
    <scope>NUCLEOTIDE SEQUENCE [LARGE SCALE GENOMIC DNA]</scope>
    <source>
        <strain evidence="1 2">MBLA0160</strain>
    </source>
</reference>
<dbReference type="Proteomes" id="UP000546257">
    <property type="component" value="Unassembled WGS sequence"/>
</dbReference>
<gene>
    <name evidence="1" type="ORF">H5V44_17135</name>
</gene>